<evidence type="ECO:0000313" key="2">
    <source>
        <dbReference type="EMBL" id="KAK8865555.1"/>
    </source>
</evidence>
<reference evidence="2 3" key="1">
    <citation type="submission" date="2024-04" db="EMBL/GenBank/DDBJ databases">
        <title>Tritrichomonas musculus Genome.</title>
        <authorList>
            <person name="Alves-Ferreira E."/>
            <person name="Grigg M."/>
            <person name="Lorenzi H."/>
            <person name="Galac M."/>
        </authorList>
    </citation>
    <scope>NUCLEOTIDE SEQUENCE [LARGE SCALE GENOMIC DNA]</scope>
    <source>
        <strain evidence="2 3">EAF2021</strain>
    </source>
</reference>
<gene>
    <name evidence="2" type="ORF">M9Y10_011111</name>
</gene>
<proteinExistence type="predicted"/>
<dbReference type="InterPro" id="IPR000421">
    <property type="entry name" value="FA58C"/>
</dbReference>
<keyword evidence="3" id="KW-1185">Reference proteome</keyword>
<dbReference type="Proteomes" id="UP001470230">
    <property type="component" value="Unassembled WGS sequence"/>
</dbReference>
<evidence type="ECO:0000259" key="1">
    <source>
        <dbReference type="Pfam" id="PF00754"/>
    </source>
</evidence>
<comment type="caution">
    <text evidence="2">The sequence shown here is derived from an EMBL/GenBank/DDBJ whole genome shotgun (WGS) entry which is preliminary data.</text>
</comment>
<dbReference type="InterPro" id="IPR008979">
    <property type="entry name" value="Galactose-bd-like_sf"/>
</dbReference>
<dbReference type="EMBL" id="JAPFFF010000016">
    <property type="protein sequence ID" value="KAK8865555.1"/>
    <property type="molecule type" value="Genomic_DNA"/>
</dbReference>
<dbReference type="Gene3D" id="2.60.120.260">
    <property type="entry name" value="Galactose-binding domain-like"/>
    <property type="match status" value="1"/>
</dbReference>
<evidence type="ECO:0000313" key="3">
    <source>
        <dbReference type="Proteomes" id="UP001470230"/>
    </source>
</evidence>
<dbReference type="Pfam" id="PF00754">
    <property type="entry name" value="F5_F8_type_C"/>
    <property type="match status" value="1"/>
</dbReference>
<sequence>MSLYNRLQLKSSCILTVPLHIYDSDFSFIVNGEEFKTTKLISDILSPVICRTHSNDPTFDTFIIDTHYRGNFSHILNLVNFNQINIPQNEVPFITEVIEILGTDSIEYSDGNPEITIDNVFTLVKFHEKFNVLYSNLLSAEIDFISSHLFELFESHAKDISDLSIDTLFSIFTSKQIKISNEDQIIQFVNELYSQNSMYSILYETVLFENVTTEVIEQFISIYDINDITKSTWNRLSKRLSKEIEKKKHESDQISIENRYQAQYNEDKIQIFEFSEDKEFDGIINYFNKKTNGQIEKEITITASSVINNDRNRSPRVVTLFEDQSKYFHSDEDEITWICFDFREHRVIPSDYTIRSFPYIHGSYHPKSWVIEGSNDNSSWETVDEETNCSYLNGKNLVHSFSVNQPKNIPFRFIRMRLTGPDWAGKSYFGMNSFEIYGKLL</sequence>
<dbReference type="SUPFAM" id="SSF49785">
    <property type="entry name" value="Galactose-binding domain-like"/>
    <property type="match status" value="1"/>
</dbReference>
<organism evidence="2 3">
    <name type="scientific">Tritrichomonas musculus</name>
    <dbReference type="NCBI Taxonomy" id="1915356"/>
    <lineage>
        <taxon>Eukaryota</taxon>
        <taxon>Metamonada</taxon>
        <taxon>Parabasalia</taxon>
        <taxon>Tritrichomonadida</taxon>
        <taxon>Tritrichomonadidae</taxon>
        <taxon>Tritrichomonas</taxon>
    </lineage>
</organism>
<accession>A0ABR2IML1</accession>
<protein>
    <recommendedName>
        <fullName evidence="1">F5/8 type C domain-containing protein</fullName>
    </recommendedName>
</protein>
<name>A0ABR2IML1_9EUKA</name>
<feature type="domain" description="F5/8 type C" evidence="1">
    <location>
        <begin position="301"/>
        <end position="428"/>
    </location>
</feature>